<dbReference type="PANTHER" id="PTHR43421">
    <property type="entry name" value="METALLOPROTEASE PMBA"/>
    <property type="match status" value="1"/>
</dbReference>
<comment type="similarity">
    <text evidence="1">Belongs to the peptidase U62 family.</text>
</comment>
<evidence type="ECO:0000259" key="4">
    <source>
        <dbReference type="Pfam" id="PF19290"/>
    </source>
</evidence>
<sequence length="448" mass="47207">MLSGTVMSDLARRMVAQATQKGAAMAEAYGLHSKELSIEVAQGAVETMKQAEDRGLGLRVFANGRMGYAFTSDLTEGALALTVEQALANATYTAADPYHALPVPVEKYPDVVTFDGSLDATAVEAKIALAKEMEAIAKATDKRIKITERSAYQDAQYHVSIVNSRGIDVAYRGSYCGAYLFLVAEENGESQTGFSFSYGRGFGDLQPQKVGREAAEHAVRMLGAKPLAAKRAPVVFDPRVMTQFLGVLAPTLTAEAVQKGKSMFAGQLTKTVASPLVTLIDDGRLPEGIASAPFDGEGVPTSRTVLMDQGVLQTYLYNSYTAAKDRTASTGNGVRGSFKGTPEVGTTNFFLDAGTLTPEALIGDVEDGIYVTEVMGMHTANPISGDFSVGAAGLCIEKGVLARPFRGAAIAGNLHELLMAIDGVGADLTFFGGKGAPTVRIREMAISG</sequence>
<feature type="domain" description="Metalloprotease TldD/E central" evidence="4">
    <location>
        <begin position="120"/>
        <end position="222"/>
    </location>
</feature>
<organism evidence="5 6">
    <name type="scientific">Heliophilum fasciatum</name>
    <dbReference type="NCBI Taxonomy" id="35700"/>
    <lineage>
        <taxon>Bacteria</taxon>
        <taxon>Bacillati</taxon>
        <taxon>Bacillota</taxon>
        <taxon>Clostridia</taxon>
        <taxon>Eubacteriales</taxon>
        <taxon>Heliobacteriaceae</taxon>
        <taxon>Heliophilum</taxon>
    </lineage>
</organism>
<dbReference type="InterPro" id="IPR035068">
    <property type="entry name" value="TldD/PmbA_N"/>
</dbReference>
<dbReference type="PANTHER" id="PTHR43421:SF1">
    <property type="entry name" value="METALLOPROTEASE PMBA"/>
    <property type="match status" value="1"/>
</dbReference>
<dbReference type="InterPro" id="IPR036059">
    <property type="entry name" value="TldD/PmbA_sf"/>
</dbReference>
<name>A0A4R2RUT4_9FIRM</name>
<reference evidence="5 6" key="1">
    <citation type="submission" date="2019-03" db="EMBL/GenBank/DDBJ databases">
        <title>Genomic Encyclopedia of Type Strains, Phase IV (KMG-IV): sequencing the most valuable type-strain genomes for metagenomic binning, comparative biology and taxonomic classification.</title>
        <authorList>
            <person name="Goeker M."/>
        </authorList>
    </citation>
    <scope>NUCLEOTIDE SEQUENCE [LARGE SCALE GENOMIC DNA]</scope>
    <source>
        <strain evidence="5 6">DSM 11170</strain>
    </source>
</reference>
<keyword evidence="6" id="KW-1185">Reference proteome</keyword>
<dbReference type="GO" id="GO:0006508">
    <property type="term" value="P:proteolysis"/>
    <property type="evidence" value="ECO:0007669"/>
    <property type="project" value="InterPro"/>
</dbReference>
<proteinExistence type="inferred from homology"/>
<dbReference type="Gene3D" id="3.30.2290.10">
    <property type="entry name" value="PmbA/TldD superfamily"/>
    <property type="match status" value="1"/>
</dbReference>
<dbReference type="Pfam" id="PF19290">
    <property type="entry name" value="PmbA_TldD_2nd"/>
    <property type="match status" value="1"/>
</dbReference>
<dbReference type="InterPro" id="IPR045570">
    <property type="entry name" value="Metalloprtase-TldD/E_cen_dom"/>
</dbReference>
<feature type="domain" description="Metalloprotease TldD/E N-terminal" evidence="2">
    <location>
        <begin position="26"/>
        <end position="90"/>
    </location>
</feature>
<evidence type="ECO:0000259" key="3">
    <source>
        <dbReference type="Pfam" id="PF19289"/>
    </source>
</evidence>
<evidence type="ECO:0000313" key="5">
    <source>
        <dbReference type="EMBL" id="TCP67154.1"/>
    </source>
</evidence>
<dbReference type="InterPro" id="IPR047657">
    <property type="entry name" value="PmbA"/>
</dbReference>
<dbReference type="AlphaFoldDB" id="A0A4R2RUT4"/>
<protein>
    <submittedName>
        <fullName evidence="5">PmbA protein</fullName>
    </submittedName>
</protein>
<feature type="domain" description="Metalloprotease TldD/E C-terminal" evidence="3">
    <location>
        <begin position="230"/>
        <end position="448"/>
    </location>
</feature>
<dbReference type="InterPro" id="IPR002510">
    <property type="entry name" value="Metalloprtase-TldD/E_N"/>
</dbReference>
<dbReference type="Pfam" id="PF01523">
    <property type="entry name" value="PmbA_TldD_1st"/>
    <property type="match status" value="1"/>
</dbReference>
<dbReference type="SUPFAM" id="SSF111283">
    <property type="entry name" value="Putative modulator of DNA gyrase, PmbA/TldD"/>
    <property type="match status" value="1"/>
</dbReference>
<dbReference type="Pfam" id="PF19289">
    <property type="entry name" value="PmbA_TldD_3rd"/>
    <property type="match status" value="1"/>
</dbReference>
<evidence type="ECO:0000259" key="2">
    <source>
        <dbReference type="Pfam" id="PF01523"/>
    </source>
</evidence>
<evidence type="ECO:0000313" key="6">
    <source>
        <dbReference type="Proteomes" id="UP000294813"/>
    </source>
</evidence>
<evidence type="ECO:0000256" key="1">
    <source>
        <dbReference type="ARBA" id="ARBA00005836"/>
    </source>
</evidence>
<dbReference type="InterPro" id="IPR045569">
    <property type="entry name" value="Metalloprtase-TldD/E_C"/>
</dbReference>
<dbReference type="GO" id="GO:0005829">
    <property type="term" value="C:cytosol"/>
    <property type="evidence" value="ECO:0007669"/>
    <property type="project" value="TreeGrafter"/>
</dbReference>
<dbReference type="GO" id="GO:0008237">
    <property type="term" value="F:metallopeptidase activity"/>
    <property type="evidence" value="ECO:0007669"/>
    <property type="project" value="InterPro"/>
</dbReference>
<comment type="caution">
    <text evidence="5">The sequence shown here is derived from an EMBL/GenBank/DDBJ whole genome shotgun (WGS) entry which is preliminary data.</text>
</comment>
<gene>
    <name evidence="5" type="ORF">EDD73_10549</name>
</gene>
<accession>A0A4R2RUT4</accession>
<dbReference type="EMBL" id="SLXT01000005">
    <property type="protein sequence ID" value="TCP67154.1"/>
    <property type="molecule type" value="Genomic_DNA"/>
</dbReference>
<dbReference type="Proteomes" id="UP000294813">
    <property type="component" value="Unassembled WGS sequence"/>
</dbReference>